<keyword evidence="1 4" id="KW-0732">Signal</keyword>
<organism evidence="6 7">
    <name type="scientific">Lignipirellula cremea</name>
    <dbReference type="NCBI Taxonomy" id="2528010"/>
    <lineage>
        <taxon>Bacteria</taxon>
        <taxon>Pseudomonadati</taxon>
        <taxon>Planctomycetota</taxon>
        <taxon>Planctomycetia</taxon>
        <taxon>Pirellulales</taxon>
        <taxon>Pirellulaceae</taxon>
        <taxon>Lignipirellula</taxon>
    </lineage>
</organism>
<reference evidence="6 7" key="1">
    <citation type="submission" date="2019-02" db="EMBL/GenBank/DDBJ databases">
        <title>Deep-cultivation of Planctomycetes and their phenomic and genomic characterization uncovers novel biology.</title>
        <authorList>
            <person name="Wiegand S."/>
            <person name="Jogler M."/>
            <person name="Boedeker C."/>
            <person name="Pinto D."/>
            <person name="Vollmers J."/>
            <person name="Rivas-Marin E."/>
            <person name="Kohn T."/>
            <person name="Peeters S.H."/>
            <person name="Heuer A."/>
            <person name="Rast P."/>
            <person name="Oberbeckmann S."/>
            <person name="Bunk B."/>
            <person name="Jeske O."/>
            <person name="Meyerdierks A."/>
            <person name="Storesund J.E."/>
            <person name="Kallscheuer N."/>
            <person name="Luecker S."/>
            <person name="Lage O.M."/>
            <person name="Pohl T."/>
            <person name="Merkel B.J."/>
            <person name="Hornburger P."/>
            <person name="Mueller R.-W."/>
            <person name="Bruemmer F."/>
            <person name="Labrenz M."/>
            <person name="Spormann A.M."/>
            <person name="Op den Camp H."/>
            <person name="Overmann J."/>
            <person name="Amann R."/>
            <person name="Jetten M.S.M."/>
            <person name="Mascher T."/>
            <person name="Medema M.H."/>
            <person name="Devos D.P."/>
            <person name="Kaster A.-K."/>
            <person name="Ovreas L."/>
            <person name="Rohde M."/>
            <person name="Galperin M.Y."/>
            <person name="Jogler C."/>
        </authorList>
    </citation>
    <scope>NUCLEOTIDE SEQUENCE [LARGE SCALE GENOMIC DNA]</scope>
    <source>
        <strain evidence="6 7">Pla85_3_4</strain>
    </source>
</reference>
<keyword evidence="3" id="KW-0325">Glycoprotein</keyword>
<dbReference type="InterPro" id="IPR028994">
    <property type="entry name" value="Integrin_alpha_N"/>
</dbReference>
<evidence type="ECO:0000313" key="6">
    <source>
        <dbReference type="EMBL" id="QDU97193.1"/>
    </source>
</evidence>
<gene>
    <name evidence="6" type="ORF">Pla8534_50380</name>
</gene>
<evidence type="ECO:0000259" key="5">
    <source>
        <dbReference type="Pfam" id="PF07593"/>
    </source>
</evidence>
<dbReference type="KEGG" id="lcre:Pla8534_50380"/>
<protein>
    <submittedName>
        <fullName evidence="6">FG-GAP repeat protein</fullName>
    </submittedName>
</protein>
<name>A0A518DZD2_9BACT</name>
<evidence type="ECO:0000313" key="7">
    <source>
        <dbReference type="Proteomes" id="UP000317648"/>
    </source>
</evidence>
<evidence type="ECO:0000256" key="4">
    <source>
        <dbReference type="SAM" id="SignalP"/>
    </source>
</evidence>
<sequence length="563" mass="60525" precursor="true">MRSAFSLSLALLGAGFVGSVCLDMAPAAEPFFKFRDVGAEAGLLPGAAGIAGHGAAWGDIDGDGWPELYVGTFGGAPYESKTNQLFRNHEGKFTLDPQTAVRVLGRANGAVFVDFDNDGDLDLYATNHAIKSRKPETDHFTEPNHLFRNDGKGQFVDVSKASGACPAGNAARSATTLDYDGDGLLDLLVGECFFQGGESHTRLYRNLGGMKFEDVHLAVGLPEQVTGFGVAAGDVNNDGWPDIFIAGRHHGNRLFLNNQQGGFEEFAQNEVFAWDNFKSGDDTPCGVCIQDVNRDGLLDLVVGSHFSRPWTMGGVAVRLYLNQGVKNGKPAFADITESCGLLPLPMKSPHVEIQDFDNDGWPDIYTSLVKFADGAPHPMIFKNAGAVKGGPKFVESTLKVNDWPTEADLAVKGTGEFFDKMIADHQVIYTAPGPSGDFNRDGKLDLFLANWWINADSLLLQNETPGGHWLDVSVVGGKGVNRQAIGSRVRLYQAGKLGQPKALLGEREIAVGFGYASGQEATAHFGLGEATRCDVEVILPHGKGRIEQRDVAADQRLELKQAP</sequence>
<keyword evidence="7" id="KW-1185">Reference proteome</keyword>
<dbReference type="PANTHER" id="PTHR16026:SF0">
    <property type="entry name" value="CARTILAGE ACIDIC PROTEIN 1"/>
    <property type="match status" value="1"/>
</dbReference>
<evidence type="ECO:0000256" key="2">
    <source>
        <dbReference type="ARBA" id="ARBA00022737"/>
    </source>
</evidence>
<proteinExistence type="predicted"/>
<dbReference type="Pfam" id="PF07593">
    <property type="entry name" value="UnbV_ASPIC"/>
    <property type="match status" value="1"/>
</dbReference>
<evidence type="ECO:0000256" key="3">
    <source>
        <dbReference type="ARBA" id="ARBA00023180"/>
    </source>
</evidence>
<dbReference type="EMBL" id="CP036433">
    <property type="protein sequence ID" value="QDU97193.1"/>
    <property type="molecule type" value="Genomic_DNA"/>
</dbReference>
<feature type="chain" id="PRO_5022220598" evidence="4">
    <location>
        <begin position="23"/>
        <end position="563"/>
    </location>
</feature>
<dbReference type="AlphaFoldDB" id="A0A518DZD2"/>
<dbReference type="Proteomes" id="UP000317648">
    <property type="component" value="Chromosome"/>
</dbReference>
<dbReference type="SUPFAM" id="SSF69318">
    <property type="entry name" value="Integrin alpha N-terminal domain"/>
    <property type="match status" value="2"/>
</dbReference>
<accession>A0A518DZD2</accession>
<dbReference type="PANTHER" id="PTHR16026">
    <property type="entry name" value="CARTILAGE ACIDIC PROTEIN 1"/>
    <property type="match status" value="1"/>
</dbReference>
<dbReference type="RefSeq" id="WP_145055981.1">
    <property type="nucleotide sequence ID" value="NZ_CP036433.1"/>
</dbReference>
<keyword evidence="2" id="KW-0677">Repeat</keyword>
<dbReference type="InterPro" id="IPR013519">
    <property type="entry name" value="Int_alpha_beta-p"/>
</dbReference>
<dbReference type="Pfam" id="PF13517">
    <property type="entry name" value="FG-GAP_3"/>
    <property type="match status" value="3"/>
</dbReference>
<feature type="signal peptide" evidence="4">
    <location>
        <begin position="1"/>
        <end position="22"/>
    </location>
</feature>
<dbReference type="SMART" id="SM00191">
    <property type="entry name" value="Int_alpha"/>
    <property type="match status" value="3"/>
</dbReference>
<dbReference type="OrthoDB" id="5287961at2"/>
<dbReference type="InterPro" id="IPR011519">
    <property type="entry name" value="UnbV_ASPIC"/>
</dbReference>
<feature type="domain" description="ASPIC/UnbV" evidence="5">
    <location>
        <begin position="484"/>
        <end position="557"/>
    </location>
</feature>
<dbReference type="Gene3D" id="2.130.10.130">
    <property type="entry name" value="Integrin alpha, N-terminal"/>
    <property type="match status" value="2"/>
</dbReference>
<dbReference type="InterPro" id="IPR013517">
    <property type="entry name" value="FG-GAP"/>
</dbReference>
<evidence type="ECO:0000256" key="1">
    <source>
        <dbReference type="ARBA" id="ARBA00022729"/>
    </source>
</evidence>
<dbReference type="InterPro" id="IPR027039">
    <property type="entry name" value="Crtac1"/>
</dbReference>